<proteinExistence type="predicted"/>
<evidence type="ECO:0000313" key="1">
    <source>
        <dbReference type="EMBL" id="SNZ11528.1"/>
    </source>
</evidence>
<reference evidence="2" key="1">
    <citation type="submission" date="2017-09" db="EMBL/GenBank/DDBJ databases">
        <authorList>
            <person name="Varghese N."/>
            <person name="Submissions S."/>
        </authorList>
    </citation>
    <scope>NUCLEOTIDE SEQUENCE [LARGE SCALE GENOMIC DNA]</scope>
    <source>
        <strain evidence="2">CGMCC 1.8913</strain>
    </source>
</reference>
<dbReference type="EMBL" id="OBEK01000002">
    <property type="protein sequence ID" value="SNZ11528.1"/>
    <property type="molecule type" value="Genomic_DNA"/>
</dbReference>
<organism evidence="1 2">
    <name type="scientific">Terribacillus aidingensis</name>
    <dbReference type="NCBI Taxonomy" id="586416"/>
    <lineage>
        <taxon>Bacteria</taxon>
        <taxon>Bacillati</taxon>
        <taxon>Bacillota</taxon>
        <taxon>Bacilli</taxon>
        <taxon>Bacillales</taxon>
        <taxon>Bacillaceae</taxon>
        <taxon>Terribacillus</taxon>
    </lineage>
</organism>
<keyword evidence="2" id="KW-1185">Reference proteome</keyword>
<dbReference type="AlphaFoldDB" id="A0A285NQN5"/>
<protein>
    <submittedName>
        <fullName evidence="1">Uncharacterized protein</fullName>
    </submittedName>
</protein>
<gene>
    <name evidence="1" type="ORF">SAMN05421503_2074</name>
</gene>
<sequence>MNTYKKADYLRLFLSRLLRFIYLKYFLTRIAFDIETIAKTTIHPYRNLGLILNFSITI</sequence>
<accession>A0A285NQN5</accession>
<name>A0A285NQN5_9BACI</name>
<evidence type="ECO:0000313" key="2">
    <source>
        <dbReference type="Proteomes" id="UP000219356"/>
    </source>
</evidence>
<dbReference type="Proteomes" id="UP000219356">
    <property type="component" value="Unassembled WGS sequence"/>
</dbReference>